<keyword evidence="5" id="KW-1185">Reference proteome</keyword>
<protein>
    <submittedName>
        <fullName evidence="4">NUDIX hydrolase domain-like protein</fullName>
    </submittedName>
</protein>
<dbReference type="InterPro" id="IPR015797">
    <property type="entry name" value="NUDIX_hydrolase-like_dom_sf"/>
</dbReference>
<dbReference type="PROSITE" id="PS51462">
    <property type="entry name" value="NUDIX"/>
    <property type="match status" value="1"/>
</dbReference>
<dbReference type="GO" id="GO:0016787">
    <property type="term" value="F:hydrolase activity"/>
    <property type="evidence" value="ECO:0007669"/>
    <property type="project" value="UniProtKB-KW"/>
</dbReference>
<reference evidence="4 5" key="1">
    <citation type="submission" date="2017-04" db="EMBL/GenBank/DDBJ databases">
        <title>Draft genome sequence of Tuber borchii Vittad., a whitish edible truffle.</title>
        <authorList>
            <consortium name="DOE Joint Genome Institute"/>
            <person name="Murat C."/>
            <person name="Kuo A."/>
            <person name="Barry K.W."/>
            <person name="Clum A."/>
            <person name="Dockter R.B."/>
            <person name="Fauchery L."/>
            <person name="Iotti M."/>
            <person name="Kohler A."/>
            <person name="Labutti K."/>
            <person name="Lindquist E.A."/>
            <person name="Lipzen A."/>
            <person name="Ohm R.A."/>
            <person name="Wang M."/>
            <person name="Grigoriev I.V."/>
            <person name="Zambonelli A."/>
            <person name="Martin F.M."/>
        </authorList>
    </citation>
    <scope>NUCLEOTIDE SEQUENCE [LARGE SCALE GENOMIC DNA]</scope>
    <source>
        <strain evidence="4 5">Tbo3840</strain>
    </source>
</reference>
<dbReference type="OrthoDB" id="276276at2759"/>
<organism evidence="4 5">
    <name type="scientific">Tuber borchii</name>
    <name type="common">White truffle</name>
    <dbReference type="NCBI Taxonomy" id="42251"/>
    <lineage>
        <taxon>Eukaryota</taxon>
        <taxon>Fungi</taxon>
        <taxon>Dikarya</taxon>
        <taxon>Ascomycota</taxon>
        <taxon>Pezizomycotina</taxon>
        <taxon>Pezizomycetes</taxon>
        <taxon>Pezizales</taxon>
        <taxon>Tuberaceae</taxon>
        <taxon>Tuber</taxon>
    </lineage>
</organism>
<evidence type="ECO:0000313" key="5">
    <source>
        <dbReference type="Proteomes" id="UP000244722"/>
    </source>
</evidence>
<dbReference type="InterPro" id="IPR000086">
    <property type="entry name" value="NUDIX_hydrolase_dom"/>
</dbReference>
<dbReference type="Gene3D" id="3.90.79.10">
    <property type="entry name" value="Nucleoside Triphosphate Pyrophosphohydrolase"/>
    <property type="match status" value="1"/>
</dbReference>
<evidence type="ECO:0000256" key="1">
    <source>
        <dbReference type="ARBA" id="ARBA00022801"/>
    </source>
</evidence>
<dbReference type="InterPro" id="IPR020084">
    <property type="entry name" value="NUDIX_hydrolase_CS"/>
</dbReference>
<evidence type="ECO:0000259" key="3">
    <source>
        <dbReference type="PROSITE" id="PS51462"/>
    </source>
</evidence>
<name>A0A2T6ZQJ8_TUBBO</name>
<dbReference type="PROSITE" id="PS00893">
    <property type="entry name" value="NUDIX_BOX"/>
    <property type="match status" value="1"/>
</dbReference>
<comment type="similarity">
    <text evidence="2">Belongs to the Nudix hydrolase family.</text>
</comment>
<keyword evidence="1 2" id="KW-0378">Hydrolase</keyword>
<evidence type="ECO:0000256" key="2">
    <source>
        <dbReference type="RuleBase" id="RU003476"/>
    </source>
</evidence>
<dbReference type="STRING" id="42251.A0A2T6ZQJ8"/>
<dbReference type="Pfam" id="PF00293">
    <property type="entry name" value="NUDIX"/>
    <property type="match status" value="1"/>
</dbReference>
<dbReference type="EMBL" id="NESQ01000142">
    <property type="protein sequence ID" value="PUU77747.1"/>
    <property type="molecule type" value="Genomic_DNA"/>
</dbReference>
<proteinExistence type="inferred from homology"/>
<sequence length="200" mass="21823">MAGNDVLHKTTSGATYPSTLSHLNVSPPDLLPTIPPVTRLAVGALVFRKSQLTNAPPTLLLVRRAVGELSFPGLWEVPGGGVEPYETILDAVVREVKEETGLVVGKITRCCDVENFQGKRSGRATRKWQFEVEIEGEGEEVVVVDPAEHDEFRWAREEEIQELVITTEEHRRVIMDSFRLRKAGIAAVGGKGVEASGVGV</sequence>
<dbReference type="PANTHER" id="PTHR43736">
    <property type="entry name" value="ADP-RIBOSE PYROPHOSPHATASE"/>
    <property type="match status" value="1"/>
</dbReference>
<evidence type="ECO:0000313" key="4">
    <source>
        <dbReference type="EMBL" id="PUU77747.1"/>
    </source>
</evidence>
<comment type="caution">
    <text evidence="4">The sequence shown here is derived from an EMBL/GenBank/DDBJ whole genome shotgun (WGS) entry which is preliminary data.</text>
</comment>
<dbReference type="PANTHER" id="PTHR43736:SF1">
    <property type="entry name" value="DIHYDRONEOPTERIN TRIPHOSPHATE DIPHOSPHATASE"/>
    <property type="match status" value="1"/>
</dbReference>
<dbReference type="SUPFAM" id="SSF55811">
    <property type="entry name" value="Nudix"/>
    <property type="match status" value="1"/>
</dbReference>
<dbReference type="InterPro" id="IPR020476">
    <property type="entry name" value="Nudix_hydrolase"/>
</dbReference>
<dbReference type="AlphaFoldDB" id="A0A2T6ZQJ8"/>
<feature type="domain" description="Nudix hydrolase" evidence="3">
    <location>
        <begin position="37"/>
        <end position="180"/>
    </location>
</feature>
<accession>A0A2T6ZQJ8</accession>
<dbReference type="CDD" id="cd02883">
    <property type="entry name" value="NUDIX_Hydrolase"/>
    <property type="match status" value="1"/>
</dbReference>
<dbReference type="PRINTS" id="PR00502">
    <property type="entry name" value="NUDIXFAMILY"/>
</dbReference>
<gene>
    <name evidence="4" type="ORF">B9Z19DRAFT_985784</name>
</gene>
<dbReference type="Proteomes" id="UP000244722">
    <property type="component" value="Unassembled WGS sequence"/>
</dbReference>